<keyword evidence="3 8" id="KW-0805">Transcription regulation</keyword>
<dbReference type="Pfam" id="PF01272">
    <property type="entry name" value="GreA_GreB"/>
    <property type="match status" value="1"/>
</dbReference>
<name>A0A517Y5B9_9BACT</name>
<dbReference type="Gene3D" id="1.10.287.180">
    <property type="entry name" value="Transcription elongation factor, GreA/GreB, N-terminal domain"/>
    <property type="match status" value="1"/>
</dbReference>
<keyword evidence="13" id="KW-1185">Reference proteome</keyword>
<dbReference type="NCBIfam" id="NF001261">
    <property type="entry name" value="PRK00226.1-2"/>
    <property type="match status" value="1"/>
</dbReference>
<feature type="domain" description="Transcription elongation factor GreA/GreB C-terminal" evidence="10">
    <location>
        <begin position="82"/>
        <end position="156"/>
    </location>
</feature>
<dbReference type="GO" id="GO:0003746">
    <property type="term" value="F:translation elongation factor activity"/>
    <property type="evidence" value="ECO:0007669"/>
    <property type="project" value="UniProtKB-KW"/>
</dbReference>
<evidence type="ECO:0000256" key="2">
    <source>
        <dbReference type="ARBA" id="ARBA00013729"/>
    </source>
</evidence>
<dbReference type="Gene3D" id="3.10.50.30">
    <property type="entry name" value="Transcription elongation factor, GreA/GreB, C-terminal domain"/>
    <property type="match status" value="1"/>
</dbReference>
<dbReference type="PIRSF" id="PIRSF006092">
    <property type="entry name" value="GreA_GreB"/>
    <property type="match status" value="1"/>
</dbReference>
<dbReference type="FunFam" id="1.10.287.180:FF:000001">
    <property type="entry name" value="Transcription elongation factor GreA"/>
    <property type="match status" value="1"/>
</dbReference>
<dbReference type="KEGG" id="aagg:ETAA8_04640"/>
<dbReference type="InterPro" id="IPR036805">
    <property type="entry name" value="Tscrpt_elong_fac_GreA/B_N_sf"/>
</dbReference>
<dbReference type="GO" id="GO:0006354">
    <property type="term" value="P:DNA-templated transcription elongation"/>
    <property type="evidence" value="ECO:0007669"/>
    <property type="project" value="TreeGrafter"/>
</dbReference>
<comment type="function">
    <text evidence="6 8 9">Necessary for efficient RNA polymerase transcription elongation past template-encoded arresting sites. The arresting sites in DNA have the property of trapping a certain fraction of elongating RNA polymerases that pass through, resulting in locked ternary complexes. Cleavage of the nascent transcript by cleavage factors such as GreA or GreB allows the resumption of elongation from the new 3'terminus. GreA releases sequences of 2 to 3 nucleotides.</text>
</comment>
<keyword evidence="4 8" id="KW-0238">DNA-binding</keyword>
<evidence type="ECO:0000256" key="7">
    <source>
        <dbReference type="ARBA" id="ARBA00030776"/>
    </source>
</evidence>
<dbReference type="InterPro" id="IPR036953">
    <property type="entry name" value="GreA/GreB_C_sf"/>
</dbReference>
<dbReference type="PROSITE" id="PS00829">
    <property type="entry name" value="GREAB_1"/>
    <property type="match status" value="1"/>
</dbReference>
<dbReference type="EMBL" id="CP036274">
    <property type="protein sequence ID" value="QDU25396.1"/>
    <property type="molecule type" value="Genomic_DNA"/>
</dbReference>
<evidence type="ECO:0000259" key="11">
    <source>
        <dbReference type="Pfam" id="PF03449"/>
    </source>
</evidence>
<dbReference type="GO" id="GO:0003677">
    <property type="term" value="F:DNA binding"/>
    <property type="evidence" value="ECO:0007669"/>
    <property type="project" value="UniProtKB-UniRule"/>
</dbReference>
<evidence type="ECO:0000313" key="12">
    <source>
        <dbReference type="EMBL" id="QDU25396.1"/>
    </source>
</evidence>
<dbReference type="InterPro" id="IPR001437">
    <property type="entry name" value="Tscrpt_elong_fac_GreA/B_C"/>
</dbReference>
<dbReference type="NCBIfam" id="NF001263">
    <property type="entry name" value="PRK00226.1-4"/>
    <property type="match status" value="1"/>
</dbReference>
<dbReference type="GO" id="GO:0032784">
    <property type="term" value="P:regulation of DNA-templated transcription elongation"/>
    <property type="evidence" value="ECO:0007669"/>
    <property type="project" value="UniProtKB-UniRule"/>
</dbReference>
<dbReference type="SUPFAM" id="SSF54534">
    <property type="entry name" value="FKBP-like"/>
    <property type="match status" value="1"/>
</dbReference>
<evidence type="ECO:0000256" key="6">
    <source>
        <dbReference type="ARBA" id="ARBA00024916"/>
    </source>
</evidence>
<accession>A0A517Y5B9</accession>
<dbReference type="PANTHER" id="PTHR30437">
    <property type="entry name" value="TRANSCRIPTION ELONGATION FACTOR GREA"/>
    <property type="match status" value="1"/>
</dbReference>
<evidence type="ECO:0000256" key="8">
    <source>
        <dbReference type="HAMAP-Rule" id="MF_00105"/>
    </source>
</evidence>
<evidence type="ECO:0000256" key="5">
    <source>
        <dbReference type="ARBA" id="ARBA00023163"/>
    </source>
</evidence>
<dbReference type="HAMAP" id="MF_00105">
    <property type="entry name" value="GreA_GreB"/>
    <property type="match status" value="1"/>
</dbReference>
<evidence type="ECO:0000259" key="10">
    <source>
        <dbReference type="Pfam" id="PF01272"/>
    </source>
</evidence>
<dbReference type="AlphaFoldDB" id="A0A517Y5B9"/>
<dbReference type="RefSeq" id="WP_145084286.1">
    <property type="nucleotide sequence ID" value="NZ_CP036274.1"/>
</dbReference>
<dbReference type="InterPro" id="IPR006359">
    <property type="entry name" value="Tscrpt_elong_fac_GreA"/>
</dbReference>
<protein>
    <recommendedName>
        <fullName evidence="2 8">Transcription elongation factor GreA</fullName>
    </recommendedName>
    <alternativeName>
        <fullName evidence="7 8">Transcript cleavage factor GreA</fullName>
    </alternativeName>
</protein>
<dbReference type="SUPFAM" id="SSF46557">
    <property type="entry name" value="GreA transcript cleavage protein, N-terminal domain"/>
    <property type="match status" value="1"/>
</dbReference>
<comment type="similarity">
    <text evidence="1 8 9">Belongs to the GreA/GreB family.</text>
</comment>
<organism evidence="12 13">
    <name type="scientific">Anatilimnocola aggregata</name>
    <dbReference type="NCBI Taxonomy" id="2528021"/>
    <lineage>
        <taxon>Bacteria</taxon>
        <taxon>Pseudomonadati</taxon>
        <taxon>Planctomycetota</taxon>
        <taxon>Planctomycetia</taxon>
        <taxon>Pirellulales</taxon>
        <taxon>Pirellulaceae</taxon>
        <taxon>Anatilimnocola</taxon>
    </lineage>
</organism>
<keyword evidence="12" id="KW-0648">Protein biosynthesis</keyword>
<keyword evidence="5 8" id="KW-0804">Transcription</keyword>
<dbReference type="InterPro" id="IPR023459">
    <property type="entry name" value="Tscrpt_elong_fac_GreA/B_fam"/>
</dbReference>
<evidence type="ECO:0000313" key="13">
    <source>
        <dbReference type="Proteomes" id="UP000315017"/>
    </source>
</evidence>
<dbReference type="InterPro" id="IPR018151">
    <property type="entry name" value="TF_GreA/GreB_CS"/>
</dbReference>
<evidence type="ECO:0000256" key="4">
    <source>
        <dbReference type="ARBA" id="ARBA00023125"/>
    </source>
</evidence>
<evidence type="ECO:0000256" key="3">
    <source>
        <dbReference type="ARBA" id="ARBA00023015"/>
    </source>
</evidence>
<evidence type="ECO:0000256" key="9">
    <source>
        <dbReference type="RuleBase" id="RU000556"/>
    </source>
</evidence>
<dbReference type="InterPro" id="IPR022691">
    <property type="entry name" value="Tscrpt_elong_fac_GreA/B_N"/>
</dbReference>
<dbReference type="InterPro" id="IPR028624">
    <property type="entry name" value="Tscrpt_elong_fac_GreA/B"/>
</dbReference>
<reference evidence="12 13" key="1">
    <citation type="submission" date="2019-02" db="EMBL/GenBank/DDBJ databases">
        <title>Deep-cultivation of Planctomycetes and their phenomic and genomic characterization uncovers novel biology.</title>
        <authorList>
            <person name="Wiegand S."/>
            <person name="Jogler M."/>
            <person name="Boedeker C."/>
            <person name="Pinto D."/>
            <person name="Vollmers J."/>
            <person name="Rivas-Marin E."/>
            <person name="Kohn T."/>
            <person name="Peeters S.H."/>
            <person name="Heuer A."/>
            <person name="Rast P."/>
            <person name="Oberbeckmann S."/>
            <person name="Bunk B."/>
            <person name="Jeske O."/>
            <person name="Meyerdierks A."/>
            <person name="Storesund J.E."/>
            <person name="Kallscheuer N."/>
            <person name="Luecker S."/>
            <person name="Lage O.M."/>
            <person name="Pohl T."/>
            <person name="Merkel B.J."/>
            <person name="Hornburger P."/>
            <person name="Mueller R.-W."/>
            <person name="Bruemmer F."/>
            <person name="Labrenz M."/>
            <person name="Spormann A.M."/>
            <person name="Op den Camp H."/>
            <person name="Overmann J."/>
            <person name="Amann R."/>
            <person name="Jetten M.S.M."/>
            <person name="Mascher T."/>
            <person name="Medema M.H."/>
            <person name="Devos D.P."/>
            <person name="Kaster A.-K."/>
            <person name="Ovreas L."/>
            <person name="Rohde M."/>
            <person name="Galperin M.Y."/>
            <person name="Jogler C."/>
        </authorList>
    </citation>
    <scope>NUCLEOTIDE SEQUENCE [LARGE SCALE GENOMIC DNA]</scope>
    <source>
        <strain evidence="12 13">ETA_A8</strain>
    </source>
</reference>
<dbReference type="NCBIfam" id="TIGR01462">
    <property type="entry name" value="greA"/>
    <property type="match status" value="1"/>
</dbReference>
<evidence type="ECO:0000256" key="1">
    <source>
        <dbReference type="ARBA" id="ARBA00008213"/>
    </source>
</evidence>
<gene>
    <name evidence="8 12" type="primary">greA</name>
    <name evidence="12" type="ORF">ETAA8_04640</name>
</gene>
<keyword evidence="12" id="KW-0251">Elongation factor</keyword>
<sequence>MVEYVPMTKKGFNKKKAELDRLDNVEMPLIAEKIAAARAEGDLKENAEYHAQREAQGLLQAKINQIKGELSRAQIIDPNTLPRDQVCFGATITVRDVDMDEEEVYTLVGSGEEDYDTGKILVTSPLGQGLLGKKIGETAEIPAPKGSYELEIVKIDFSFLDAD</sequence>
<dbReference type="PANTHER" id="PTHR30437:SF4">
    <property type="entry name" value="TRANSCRIPTION ELONGATION FACTOR GREA"/>
    <property type="match status" value="1"/>
</dbReference>
<proteinExistence type="inferred from homology"/>
<dbReference type="Proteomes" id="UP000315017">
    <property type="component" value="Chromosome"/>
</dbReference>
<feature type="domain" description="Transcription elongation factor GreA/GreB N-terminal" evidence="11">
    <location>
        <begin position="5"/>
        <end position="75"/>
    </location>
</feature>
<dbReference type="GO" id="GO:0070063">
    <property type="term" value="F:RNA polymerase binding"/>
    <property type="evidence" value="ECO:0007669"/>
    <property type="project" value="InterPro"/>
</dbReference>
<dbReference type="OrthoDB" id="9808774at2"/>
<dbReference type="Pfam" id="PF03449">
    <property type="entry name" value="GreA_GreB_N"/>
    <property type="match status" value="1"/>
</dbReference>
<dbReference type="FunFam" id="3.10.50.30:FF:000001">
    <property type="entry name" value="Transcription elongation factor GreA"/>
    <property type="match status" value="1"/>
</dbReference>